<protein>
    <recommendedName>
        <fullName evidence="5">SMODS and SLOG-associating 2TM effector domain-containing protein</fullName>
    </recommendedName>
</protein>
<feature type="compositionally biased region" description="Polar residues" evidence="1">
    <location>
        <begin position="10"/>
        <end position="24"/>
    </location>
</feature>
<evidence type="ECO:0000313" key="3">
    <source>
        <dbReference type="EMBL" id="MFC7130557.1"/>
    </source>
</evidence>
<dbReference type="EMBL" id="JBHTAB010000008">
    <property type="protein sequence ID" value="MFC7130557.1"/>
    <property type="molecule type" value="Genomic_DNA"/>
</dbReference>
<comment type="caution">
    <text evidence="3">The sequence shown here is derived from an EMBL/GenBank/DDBJ whole genome shotgun (WGS) entry which is preliminary data.</text>
</comment>
<organism evidence="3 4">
    <name type="scientific">Haloferax chudinovii</name>
    <dbReference type="NCBI Taxonomy" id="1109010"/>
    <lineage>
        <taxon>Archaea</taxon>
        <taxon>Methanobacteriati</taxon>
        <taxon>Methanobacteriota</taxon>
        <taxon>Stenosarchaea group</taxon>
        <taxon>Halobacteria</taxon>
        <taxon>Halobacteriales</taxon>
        <taxon>Haloferacaceae</taxon>
        <taxon>Haloferax</taxon>
    </lineage>
</organism>
<evidence type="ECO:0000256" key="2">
    <source>
        <dbReference type="SAM" id="Phobius"/>
    </source>
</evidence>
<dbReference type="RefSeq" id="WP_390245905.1">
    <property type="nucleotide sequence ID" value="NZ_JBHTAB010000008.1"/>
</dbReference>
<accession>A0ABD5XL32</accession>
<feature type="region of interest" description="Disordered" evidence="1">
    <location>
        <begin position="1"/>
        <end position="25"/>
    </location>
</feature>
<feature type="transmembrane region" description="Helical" evidence="2">
    <location>
        <begin position="55"/>
        <end position="75"/>
    </location>
</feature>
<dbReference type="Pfam" id="PF24838">
    <property type="entry name" value="8xMP"/>
    <property type="match status" value="1"/>
</dbReference>
<keyword evidence="2" id="KW-1133">Transmembrane helix</keyword>
<feature type="transmembrane region" description="Helical" evidence="2">
    <location>
        <begin position="179"/>
        <end position="202"/>
    </location>
</feature>
<evidence type="ECO:0000313" key="4">
    <source>
        <dbReference type="Proteomes" id="UP001596460"/>
    </source>
</evidence>
<feature type="transmembrane region" description="Helical" evidence="2">
    <location>
        <begin position="81"/>
        <end position="98"/>
    </location>
</feature>
<evidence type="ECO:0000256" key="1">
    <source>
        <dbReference type="SAM" id="MobiDB-lite"/>
    </source>
</evidence>
<keyword evidence="2" id="KW-0472">Membrane</keyword>
<reference evidence="3 4" key="1">
    <citation type="journal article" date="2019" name="Int. J. Syst. Evol. Microbiol.">
        <title>The Global Catalogue of Microorganisms (GCM) 10K type strain sequencing project: providing services to taxonomists for standard genome sequencing and annotation.</title>
        <authorList>
            <consortium name="The Broad Institute Genomics Platform"/>
            <consortium name="The Broad Institute Genome Sequencing Center for Infectious Disease"/>
            <person name="Wu L."/>
            <person name="Ma J."/>
        </authorList>
    </citation>
    <scope>NUCLEOTIDE SEQUENCE [LARGE SCALE GENOMIC DNA]</scope>
    <source>
        <strain evidence="3 4">DSM 26526</strain>
    </source>
</reference>
<gene>
    <name evidence="3" type="ORF">ACFQI8_14290</name>
</gene>
<name>A0ABD5XL32_9EURY</name>
<sequence>MAKEDRNEGNLPTGSNNESDNSTNLDRDETLIDQYTHYAGSAMAVSDRRLSTNRFYVSLLSGILVVITFIAQGPLSRAQQVGLVTVGLLGVCLCGLWYQTVDSHRRLNQAKYEILHNMESELAYPVYKEEWDKIGPTGVSEQKRNRFPRIQMLLEVLWDITRNTDEVQYYEQTTVEKTIAALLALLYALLTVYGIGLIFNLVTG</sequence>
<proteinExistence type="predicted"/>
<keyword evidence="2" id="KW-0812">Transmembrane</keyword>
<dbReference type="Proteomes" id="UP001596460">
    <property type="component" value="Unassembled WGS sequence"/>
</dbReference>
<keyword evidence="4" id="KW-1185">Reference proteome</keyword>
<dbReference type="AlphaFoldDB" id="A0ABD5XL32"/>
<evidence type="ECO:0008006" key="5">
    <source>
        <dbReference type="Google" id="ProtNLM"/>
    </source>
</evidence>
<dbReference type="InterPro" id="IPR056918">
    <property type="entry name" value="8xMP"/>
</dbReference>